<feature type="domain" description="Histone chaperone RTT106/FACT complex subunit SPT16-like middle" evidence="17">
    <location>
        <begin position="812"/>
        <end position="902"/>
    </location>
</feature>
<dbReference type="AlphaFoldDB" id="A0AAF5I2J1"/>
<feature type="domain" description="FACT complex subunit SPT16 N-terminal lobe" evidence="15">
    <location>
        <begin position="12"/>
        <end position="172"/>
    </location>
</feature>
<dbReference type="SMART" id="SM01285">
    <property type="entry name" value="FACT-Spt16_Nlob"/>
    <property type="match status" value="1"/>
</dbReference>
<feature type="compositionally biased region" description="Acidic residues" evidence="13">
    <location>
        <begin position="955"/>
        <end position="987"/>
    </location>
</feature>
<evidence type="ECO:0000313" key="19">
    <source>
        <dbReference type="WBParaSite" id="TCONS_00011633.p1"/>
    </source>
</evidence>
<dbReference type="SMART" id="SM01286">
    <property type="entry name" value="SPT16"/>
    <property type="match status" value="1"/>
</dbReference>
<feature type="compositionally biased region" description="Low complexity" evidence="13">
    <location>
        <begin position="1195"/>
        <end position="1207"/>
    </location>
</feature>
<evidence type="ECO:0000256" key="3">
    <source>
        <dbReference type="ARBA" id="ARBA00022705"/>
    </source>
</evidence>
<keyword evidence="18" id="KW-1185">Reference proteome</keyword>
<dbReference type="GO" id="GO:0006368">
    <property type="term" value="P:transcription elongation by RNA polymerase II"/>
    <property type="evidence" value="ECO:0007669"/>
    <property type="project" value="TreeGrafter"/>
</dbReference>
<dbReference type="InterPro" id="IPR013953">
    <property type="entry name" value="FACT_SPT16_M"/>
</dbReference>
<dbReference type="WBParaSite" id="TCONS_00011633.p1">
    <property type="protein sequence ID" value="TCONS_00011633.p1"/>
    <property type="gene ID" value="XLOC_006267"/>
</dbReference>
<dbReference type="Gene3D" id="2.30.29.210">
    <property type="entry name" value="FACT complex subunit Spt16p/Cdc68p"/>
    <property type="match status" value="1"/>
</dbReference>
<feature type="coiled-coil region" evidence="12">
    <location>
        <begin position="1366"/>
        <end position="1393"/>
    </location>
</feature>
<dbReference type="GO" id="GO:0031491">
    <property type="term" value="F:nucleosome binding"/>
    <property type="evidence" value="ECO:0007669"/>
    <property type="project" value="TreeGrafter"/>
</dbReference>
<dbReference type="InterPro" id="IPR013719">
    <property type="entry name" value="RTT106/SPT16-like_middle_dom"/>
</dbReference>
<organism evidence="18 19">
    <name type="scientific">Strongyloides stercoralis</name>
    <name type="common">Threadworm</name>
    <dbReference type="NCBI Taxonomy" id="6248"/>
    <lineage>
        <taxon>Eukaryota</taxon>
        <taxon>Metazoa</taxon>
        <taxon>Ecdysozoa</taxon>
        <taxon>Nematoda</taxon>
        <taxon>Chromadorea</taxon>
        <taxon>Rhabditida</taxon>
        <taxon>Tylenchina</taxon>
        <taxon>Panagrolaimomorpha</taxon>
        <taxon>Strongyloidoidea</taxon>
        <taxon>Strongyloididae</taxon>
        <taxon>Strongyloides</taxon>
    </lineage>
</organism>
<dbReference type="FunFam" id="3.90.230.10:FF:000005">
    <property type="entry name" value="FACT complex subunit spt16"/>
    <property type="match status" value="1"/>
</dbReference>
<dbReference type="InterPro" id="IPR036005">
    <property type="entry name" value="Creatinase/aminopeptidase-like"/>
</dbReference>
<evidence type="ECO:0000256" key="2">
    <source>
        <dbReference type="ARBA" id="ARBA00022454"/>
    </source>
</evidence>
<evidence type="ECO:0000256" key="7">
    <source>
        <dbReference type="ARBA" id="ARBA00023054"/>
    </source>
</evidence>
<dbReference type="SMART" id="SM01088">
    <property type="entry name" value="Col_cuticle_N"/>
    <property type="match status" value="1"/>
</dbReference>
<dbReference type="InterPro" id="IPR040258">
    <property type="entry name" value="Spt16"/>
</dbReference>
<dbReference type="GO" id="GO:0006281">
    <property type="term" value="P:DNA repair"/>
    <property type="evidence" value="ECO:0007669"/>
    <property type="project" value="UniProtKB-UniRule"/>
</dbReference>
<keyword evidence="7 12" id="KW-0175">Coiled coil</keyword>
<keyword evidence="10 11" id="KW-0539">Nucleus</keyword>
<dbReference type="InterPro" id="IPR048969">
    <property type="entry name" value="FACT_SPT16_C"/>
</dbReference>
<feature type="compositionally biased region" description="Low complexity" evidence="13">
    <location>
        <begin position="1272"/>
        <end position="1293"/>
    </location>
</feature>
<name>A0AAF5I2J1_STRER</name>
<feature type="region of interest" description="Disordered" evidence="13">
    <location>
        <begin position="1146"/>
        <end position="1320"/>
    </location>
</feature>
<dbReference type="FunFam" id="2.30.29.150:FF:000003">
    <property type="entry name" value="FACT complex subunit SPT16"/>
    <property type="match status" value="1"/>
</dbReference>
<dbReference type="Proteomes" id="UP000035681">
    <property type="component" value="Unplaced"/>
</dbReference>
<dbReference type="Pfam" id="PF00557">
    <property type="entry name" value="Peptidase_M24"/>
    <property type="match status" value="1"/>
</dbReference>
<dbReference type="GO" id="GO:0006260">
    <property type="term" value="P:DNA replication"/>
    <property type="evidence" value="ECO:0007669"/>
    <property type="project" value="UniProtKB-KW"/>
</dbReference>
<keyword evidence="2 11" id="KW-0158">Chromosome</keyword>
<evidence type="ECO:0000256" key="8">
    <source>
        <dbReference type="ARBA" id="ARBA00023163"/>
    </source>
</evidence>
<evidence type="ECO:0000256" key="10">
    <source>
        <dbReference type="ARBA" id="ARBA00023242"/>
    </source>
</evidence>
<dbReference type="Gene3D" id="2.30.29.30">
    <property type="entry name" value="Pleckstrin-homology domain (PH domain)/Phosphotyrosine-binding domain (PTB)"/>
    <property type="match status" value="1"/>
</dbReference>
<dbReference type="Pfam" id="PF01484">
    <property type="entry name" value="Col_cuticle_N"/>
    <property type="match status" value="1"/>
</dbReference>
<evidence type="ECO:0000256" key="11">
    <source>
        <dbReference type="RuleBase" id="RU367052"/>
    </source>
</evidence>
<keyword evidence="9 11" id="KW-0234">DNA repair</keyword>
<keyword evidence="5 11" id="KW-0227">DNA damage</keyword>
<keyword evidence="3 11" id="KW-0235">DNA replication</keyword>
<accession>A0AAF5I2J1</accession>
<dbReference type="Pfam" id="PF24824">
    <property type="entry name" value="PH_SPT16"/>
    <property type="match status" value="1"/>
</dbReference>
<feature type="domain" description="FACT complex subunit SPT16 middle" evidence="16">
    <location>
        <begin position="535"/>
        <end position="695"/>
    </location>
</feature>
<feature type="compositionally biased region" description="Basic and acidic residues" evidence="13">
    <location>
        <begin position="442"/>
        <end position="453"/>
    </location>
</feature>
<comment type="function">
    <text evidence="11">Component of the FACT complex, a general chromatin factor that acts to reorganize nucleosomes. The FACT complex is involved in multiple processes that require DNA as a template such as mRNA elongation, DNA replication and DNA repair. During transcription elongation the FACT complex acts as a histone chaperone that both destabilizes and restores nucleosomal structure. It facilitates the passage of RNA polymerase II and transcription by promoting the dissociation of one histone H2A-H2B dimer from the nucleosome, then subsequently promotes the reestablishment of the nucleosome following the passage of RNA polymerase II.</text>
</comment>
<dbReference type="InterPro" id="IPR008160">
    <property type="entry name" value="Collagen"/>
</dbReference>
<dbReference type="InterPro" id="IPR029148">
    <property type="entry name" value="FACT-SPT16_Nlobe"/>
</dbReference>
<proteinExistence type="inferred from homology"/>
<comment type="subunit">
    <text evidence="11">Component of the FACT complex.</text>
</comment>
<dbReference type="InterPro" id="IPR000994">
    <property type="entry name" value="Pept_M24"/>
</dbReference>
<sequence length="1693" mass="191919">LTNMSEKKFPQISKDLFHSRATKLYEHWDNEEALRDINAFVFLMGSDDDSISYSKTLSLHAWLYSCTIVDTIIILTKNQIYFLGSSKKAKYFQPVESEEFHGKVPPFKTMVRDKSDKDKANMTILINVLKEAGNNYGFFSKDRYITDFAKSWTEMTLNSDIHRCFTDVSVPFARLFAVKDDKEINFMKSSSEATINAWKHLKQRIINIIDQDRKVKHSKLADEMGNDFSSVVVQGGLVDKGVMDVCYTPIIQSGGKYVLKYSAESDDKPLHFGTIISSFGMHFNSYCSNLTRTLMVDPPKDLETAYETLLKAQLAVINALKPGARVCDAYKAGIECVREANPKLLDNLFKANFGFMIGIEFREPAYLINEKCTEIVKANMTFTVALGFQNIKNPRAKDEGSKIISLMVGDTILVSDEGSNEILTERAKSRTKAICIRYNEDPKSGKEENKENSEGSYGRGKRSVLLSEQTRNKTTNEEKRKSKQKELMIRLNEEARDRMTGKSKDTNTVKEKKSNVSYKKYSRFPQTDEVKERLIYVDKENLSVILPIFGYPVPFHISVIKNCSQSVEGDYTYLRINFSHPGSQVGQKDNSTSVNPLLSYIKELTFRTSNIREPGELNTPSHNLEQSYRFIKEMQKKFKTKEAEEREAEGTVKQDKLIISNSKNNPRLKDLFVRPSIVAKKVSGSLEAHVNGFRYTSLKGDKIDVLYNNIKHSIFQPCDSEMIILIHFNLKNPVLWGKKKYSDIQFYTEVGELTTDLGKFHHMQEKDDIKAEQMEREMRKRLNQAFQNFCDKVAKQTNDQIDFDIPYQTLGFYGVPFRSSVFLKPTSSCLVSLTEWPTLVITLSEVELVHFERVSFQLKNFDMIFVFKDYTKPVQFVQQIPTHQLDSVKEWLHSCDIRYTEGIQSLKWPKIMKTIVDDPETFFEDGGWNFLCDDSGDEAGGVESDSDESAFSLSEDGESDGSGEDEEYESGDLTEDSESEASLDSDESSGKDWSDLEEEAAKQDKQRAVKDEDEDRSRKRKGGVKLFLKSYKHTTFILIIIMYDAKVAVAISCLCSGIAIISTIYVTSLLFNEIMIMKDEVDDGMHYFKTETDSVWNELMDLQISVTPPSKPRENPFNSIFRQKRQNFRGLPAFCQCEPRRLACPPGPPGLPGRPGENGVPGMRGPPGEDSRTTYAPIICPQPSRDCIRCPPGPQGLEGPAGEAGPAGSDGQPGVPGPPGKTGIPGAPGPQGDPGRPGEPGIPGKEGAPGSNGTRGRGKPGVRGPNGPPGQPGNNGADGNPGTPGQPGREGPPGQAGNPGSPGSDGQPGRPGVPGQPGIDATYCPCPPHIINSKNELKIILNKYLDGKDESMLRLHLILLIKDVAKKDVEKEYKNYVDSQNKLKNDIENKNENRIVMNGKISHHINNIKNGKIFINICSLMPIVCRKVRNNFTKREDKFLLNIKCSLNLPDFKEINQILINICSGKLNINRRKDAINRLIKLDPLTVIHCEQFKIFMNSINDIFHEKLLQENILICLTWICNSEEFNLIYNCIVFLLNEAKVNIKWWGNPKNNNIVIFHKLLYSLLMNVPEIWKFFKQNKVENICYLFKEYYKLWPNNCVILFIYAYLDKKAGIWKRFLSTSIFWKNVDLIEEKIFFENLITSEETFNNNDFCFIIKSQTIQNNLIKNIIKNYKYLIVNVFKSFYILDENNNK</sequence>
<dbReference type="GO" id="GO:0032786">
    <property type="term" value="P:positive regulation of DNA-templated transcription, elongation"/>
    <property type="evidence" value="ECO:0007669"/>
    <property type="project" value="UniProtKB-ARBA"/>
</dbReference>
<evidence type="ECO:0000256" key="6">
    <source>
        <dbReference type="ARBA" id="ARBA00023015"/>
    </source>
</evidence>
<dbReference type="Pfam" id="PF08644">
    <property type="entry name" value="SPT16"/>
    <property type="match status" value="1"/>
</dbReference>
<keyword evidence="6 11" id="KW-0805">Transcription regulation</keyword>
<keyword evidence="4" id="KW-0677">Repeat</keyword>
<dbReference type="InterPro" id="IPR056595">
    <property type="entry name" value="Fact-SPT16_PH"/>
</dbReference>
<dbReference type="GO" id="GO:0035101">
    <property type="term" value="C:FACT complex"/>
    <property type="evidence" value="ECO:0007669"/>
    <property type="project" value="UniProtKB-UniRule"/>
</dbReference>
<dbReference type="Pfam" id="PF01391">
    <property type="entry name" value="Collagen"/>
    <property type="match status" value="1"/>
</dbReference>
<evidence type="ECO:0000259" key="16">
    <source>
        <dbReference type="SMART" id="SM01286"/>
    </source>
</evidence>
<dbReference type="Pfam" id="PF08512">
    <property type="entry name" value="Rttp106-like_middle"/>
    <property type="match status" value="1"/>
</dbReference>
<dbReference type="InterPro" id="IPR011993">
    <property type="entry name" value="PH-like_dom_sf"/>
</dbReference>
<feature type="domain" description="Nematode cuticle collagen N-terminal" evidence="14">
    <location>
        <begin position="1047"/>
        <end position="1099"/>
    </location>
</feature>
<comment type="subcellular location">
    <subcellularLocation>
        <location evidence="11">Nucleus</location>
    </subcellularLocation>
    <subcellularLocation>
        <location evidence="11">Chromosome</location>
    </subcellularLocation>
</comment>
<evidence type="ECO:0000259" key="15">
    <source>
        <dbReference type="SMART" id="SM01285"/>
    </source>
</evidence>
<evidence type="ECO:0000256" key="12">
    <source>
        <dbReference type="SAM" id="Coils"/>
    </source>
</evidence>
<evidence type="ECO:0000256" key="13">
    <source>
        <dbReference type="SAM" id="MobiDB-lite"/>
    </source>
</evidence>
<dbReference type="GO" id="GO:0042302">
    <property type="term" value="F:structural constituent of cuticle"/>
    <property type="evidence" value="ECO:0007669"/>
    <property type="project" value="InterPro"/>
</dbReference>
<evidence type="ECO:0000256" key="9">
    <source>
        <dbReference type="ARBA" id="ARBA00023204"/>
    </source>
</evidence>
<feature type="compositionally biased region" description="Basic and acidic residues" evidence="13">
    <location>
        <begin position="470"/>
        <end position="514"/>
    </location>
</feature>
<evidence type="ECO:0000256" key="1">
    <source>
        <dbReference type="ARBA" id="ARBA00010779"/>
    </source>
</evidence>
<reference evidence="19" key="1">
    <citation type="submission" date="2024-02" db="UniProtKB">
        <authorList>
            <consortium name="WormBaseParasite"/>
        </authorList>
    </citation>
    <scope>IDENTIFICATION</scope>
</reference>
<dbReference type="InterPro" id="IPR029149">
    <property type="entry name" value="Creatin/AminoP/Spt16_N"/>
</dbReference>
<dbReference type="FunFam" id="2.30.29.210:FF:000001">
    <property type="entry name" value="FACT complex subunit spt16"/>
    <property type="match status" value="1"/>
</dbReference>
<dbReference type="Gene3D" id="2.30.29.150">
    <property type="match status" value="1"/>
</dbReference>
<dbReference type="Gene3D" id="3.40.350.10">
    <property type="entry name" value="Creatinase/prolidase N-terminal domain"/>
    <property type="match status" value="1"/>
</dbReference>
<dbReference type="PANTHER" id="PTHR13980">
    <property type="entry name" value="CDC68 RELATED"/>
    <property type="match status" value="1"/>
</dbReference>
<evidence type="ECO:0000259" key="14">
    <source>
        <dbReference type="SMART" id="SM01088"/>
    </source>
</evidence>
<evidence type="ECO:0000259" key="17">
    <source>
        <dbReference type="SMART" id="SM01287"/>
    </source>
</evidence>
<feature type="region of interest" description="Disordered" evidence="13">
    <location>
        <begin position="442"/>
        <end position="514"/>
    </location>
</feature>
<comment type="similarity">
    <text evidence="1 11">Belongs to the peptidase M24 family. SPT16 subfamily.</text>
</comment>
<dbReference type="SUPFAM" id="SSF55920">
    <property type="entry name" value="Creatinase/aminopeptidase"/>
    <property type="match status" value="1"/>
</dbReference>
<evidence type="ECO:0000256" key="5">
    <source>
        <dbReference type="ARBA" id="ARBA00022763"/>
    </source>
</evidence>
<dbReference type="FunFam" id="2.30.29.30:FF:000017">
    <property type="entry name" value="FACT complex subunit SPT16"/>
    <property type="match status" value="1"/>
</dbReference>
<dbReference type="PANTHER" id="PTHR13980:SF15">
    <property type="entry name" value="FACT COMPLEX SUBUNIT SPT16"/>
    <property type="match status" value="1"/>
</dbReference>
<feature type="compositionally biased region" description="Basic and acidic residues" evidence="13">
    <location>
        <begin position="988"/>
        <end position="1010"/>
    </location>
</feature>
<feature type="region of interest" description="Disordered" evidence="13">
    <location>
        <begin position="934"/>
        <end position="1016"/>
    </location>
</feature>
<keyword evidence="8 11" id="KW-0804">Transcription</keyword>
<dbReference type="Gene3D" id="3.90.230.10">
    <property type="entry name" value="Creatinase/methionine aminopeptidase superfamily"/>
    <property type="match status" value="1"/>
</dbReference>
<dbReference type="SMART" id="SM01287">
    <property type="entry name" value="Rtt106"/>
    <property type="match status" value="1"/>
</dbReference>
<protein>
    <recommendedName>
        <fullName evidence="11">FACT complex subunit</fullName>
    </recommendedName>
</protein>
<evidence type="ECO:0000256" key="4">
    <source>
        <dbReference type="ARBA" id="ARBA00022737"/>
    </source>
</evidence>
<dbReference type="Pfam" id="PF14826">
    <property type="entry name" value="FACT-Spt16_Nlob"/>
    <property type="match status" value="1"/>
</dbReference>
<dbReference type="Pfam" id="PF21091">
    <property type="entry name" value="SPT16_C"/>
    <property type="match status" value="1"/>
</dbReference>
<evidence type="ECO:0000313" key="18">
    <source>
        <dbReference type="Proteomes" id="UP000035681"/>
    </source>
</evidence>
<dbReference type="InterPro" id="IPR002486">
    <property type="entry name" value="Col_cuticle_N"/>
</dbReference>